<dbReference type="InterPro" id="IPR036514">
    <property type="entry name" value="SGNH_hydro_sf"/>
</dbReference>
<evidence type="ECO:0000313" key="2">
    <source>
        <dbReference type="Proteomes" id="UP000192343"/>
    </source>
</evidence>
<dbReference type="EMBL" id="MWQY01000043">
    <property type="protein sequence ID" value="ORC28999.1"/>
    <property type="molecule type" value="Genomic_DNA"/>
</dbReference>
<comment type="caution">
    <text evidence="1">The sequence shown here is derived from an EMBL/GenBank/DDBJ whole genome shotgun (WGS) entry which is preliminary data.</text>
</comment>
<dbReference type="Gene3D" id="3.40.50.1110">
    <property type="entry name" value="SGNH hydrolase"/>
    <property type="match status" value="1"/>
</dbReference>
<protein>
    <recommendedName>
        <fullName evidence="3">SGNH hydrolase-type esterase domain-containing protein</fullName>
    </recommendedName>
</protein>
<dbReference type="RefSeq" id="WP_083053087.1">
    <property type="nucleotide sequence ID" value="NZ_MWQY01000043.1"/>
</dbReference>
<dbReference type="OrthoDB" id="948540at2"/>
<name>A0A1Y1RSX3_9SPIO</name>
<dbReference type="SUPFAM" id="SSF52266">
    <property type="entry name" value="SGNH hydrolase"/>
    <property type="match status" value="1"/>
</dbReference>
<dbReference type="STRING" id="1963862.B4O97_18930"/>
<evidence type="ECO:0008006" key="3">
    <source>
        <dbReference type="Google" id="ProtNLM"/>
    </source>
</evidence>
<reference evidence="1 2" key="1">
    <citation type="submission" date="2017-03" db="EMBL/GenBank/DDBJ databases">
        <title>Draft Genome sequence of Marispirochaeta sp. strain JC444.</title>
        <authorList>
            <person name="Shivani Y."/>
            <person name="Subhash Y."/>
            <person name="Sasikala C."/>
            <person name="Ramana C."/>
        </authorList>
    </citation>
    <scope>NUCLEOTIDE SEQUENCE [LARGE SCALE GENOMIC DNA]</scope>
    <source>
        <strain evidence="1 2">JC444</strain>
    </source>
</reference>
<dbReference type="Proteomes" id="UP000192343">
    <property type="component" value="Unassembled WGS sequence"/>
</dbReference>
<gene>
    <name evidence="1" type="ORF">B4O97_18930</name>
</gene>
<proteinExistence type="predicted"/>
<organism evidence="1 2">
    <name type="scientific">Marispirochaeta aestuarii</name>
    <dbReference type="NCBI Taxonomy" id="1963862"/>
    <lineage>
        <taxon>Bacteria</taxon>
        <taxon>Pseudomonadati</taxon>
        <taxon>Spirochaetota</taxon>
        <taxon>Spirochaetia</taxon>
        <taxon>Spirochaetales</taxon>
        <taxon>Spirochaetaceae</taxon>
        <taxon>Marispirochaeta</taxon>
    </lineage>
</organism>
<accession>A0A1Y1RSX3</accession>
<sequence>MNGIPDEQVNNALEKIADMKIFFGHQSVGRNILSGVDDLARGAEIPVRMVTFESGDSPDDVNIFDAHVGENTEPSSKIHDFADMVRSGVGNSVDVAFMKFCYVDTRGDEDIDSFFNRYISEMEELEKEFPQTTFIYMTMPLTSPMTGFQNMIKGILGRLHKTDDGREANIVRHSFNNMLRKAKKQTGRLFDLAAAEATKPNGSLFTVNIEGVEYEALYPGYTWDGGHLDEKGRKVIAKKLIVFLSRLG</sequence>
<dbReference type="GO" id="GO:0016788">
    <property type="term" value="F:hydrolase activity, acting on ester bonds"/>
    <property type="evidence" value="ECO:0007669"/>
    <property type="project" value="UniProtKB-ARBA"/>
</dbReference>
<keyword evidence="2" id="KW-1185">Reference proteome</keyword>
<dbReference type="AlphaFoldDB" id="A0A1Y1RSX3"/>
<evidence type="ECO:0000313" key="1">
    <source>
        <dbReference type="EMBL" id="ORC28999.1"/>
    </source>
</evidence>